<organism evidence="8 9">
    <name type="scientific">Tigriopus californicus</name>
    <name type="common">Marine copepod</name>
    <dbReference type="NCBI Taxonomy" id="6832"/>
    <lineage>
        <taxon>Eukaryota</taxon>
        <taxon>Metazoa</taxon>
        <taxon>Ecdysozoa</taxon>
        <taxon>Arthropoda</taxon>
        <taxon>Crustacea</taxon>
        <taxon>Multicrustacea</taxon>
        <taxon>Hexanauplia</taxon>
        <taxon>Copepoda</taxon>
        <taxon>Harpacticoida</taxon>
        <taxon>Harpacticidae</taxon>
        <taxon>Tigriopus</taxon>
    </lineage>
</organism>
<reference evidence="8 9" key="1">
    <citation type="journal article" date="2018" name="Nat. Ecol. Evol.">
        <title>Genomic signatures of mitonuclear coevolution across populations of Tigriopus californicus.</title>
        <authorList>
            <person name="Barreto F.S."/>
            <person name="Watson E.T."/>
            <person name="Lima T.G."/>
            <person name="Willett C.S."/>
            <person name="Edmands S."/>
            <person name="Li W."/>
            <person name="Burton R.S."/>
        </authorList>
    </citation>
    <scope>NUCLEOTIDE SEQUENCE [LARGE SCALE GENOMIC DNA]</scope>
    <source>
        <strain evidence="8 9">San Diego</strain>
    </source>
</reference>
<dbReference type="EC" id="3.1.1.-" evidence="5"/>
<gene>
    <name evidence="8" type="ORF">TCAL_04643</name>
</gene>
<feature type="region of interest" description="Disordered" evidence="6">
    <location>
        <begin position="493"/>
        <end position="516"/>
    </location>
</feature>
<protein>
    <recommendedName>
        <fullName evidence="5">Carboxylic ester hydrolase</fullName>
        <ecNumber evidence="5">3.1.1.-</ecNumber>
    </recommendedName>
</protein>
<dbReference type="InterPro" id="IPR002018">
    <property type="entry name" value="CarbesteraseB"/>
</dbReference>
<keyword evidence="2" id="KW-0719">Serine esterase</keyword>
<dbReference type="STRING" id="6832.A0A553NFJ6"/>
<evidence type="ECO:0000256" key="5">
    <source>
        <dbReference type="RuleBase" id="RU361235"/>
    </source>
</evidence>
<evidence type="ECO:0000259" key="7">
    <source>
        <dbReference type="Pfam" id="PF00135"/>
    </source>
</evidence>
<dbReference type="SUPFAM" id="SSF53474">
    <property type="entry name" value="alpha/beta-Hydrolases"/>
    <property type="match status" value="1"/>
</dbReference>
<dbReference type="InterPro" id="IPR050309">
    <property type="entry name" value="Type-B_Carboxylest/Lipase"/>
</dbReference>
<evidence type="ECO:0000256" key="3">
    <source>
        <dbReference type="ARBA" id="ARBA00022801"/>
    </source>
</evidence>
<accession>A0A553NFJ6</accession>
<dbReference type="PANTHER" id="PTHR11559">
    <property type="entry name" value="CARBOXYLESTERASE"/>
    <property type="match status" value="1"/>
</dbReference>
<name>A0A553NFJ6_TIGCA</name>
<comment type="caution">
    <text evidence="8">The sequence shown here is derived from an EMBL/GenBank/DDBJ whole genome shotgun (WGS) entry which is preliminary data.</text>
</comment>
<keyword evidence="9" id="KW-1185">Reference proteome</keyword>
<keyword evidence="4" id="KW-0325">Glycoprotein</keyword>
<dbReference type="AlphaFoldDB" id="A0A553NFJ6"/>
<feature type="compositionally biased region" description="Gly residues" evidence="6">
    <location>
        <begin position="501"/>
        <end position="515"/>
    </location>
</feature>
<keyword evidence="3 5" id="KW-0378">Hydrolase</keyword>
<dbReference type="InterPro" id="IPR029058">
    <property type="entry name" value="AB_hydrolase_fold"/>
</dbReference>
<evidence type="ECO:0000256" key="1">
    <source>
        <dbReference type="ARBA" id="ARBA00005964"/>
    </source>
</evidence>
<dbReference type="Gene3D" id="3.40.50.1820">
    <property type="entry name" value="alpha/beta hydrolase"/>
    <property type="match status" value="1"/>
</dbReference>
<evidence type="ECO:0000313" key="9">
    <source>
        <dbReference type="Proteomes" id="UP000318571"/>
    </source>
</evidence>
<dbReference type="OMA" id="MEMHEAW"/>
<evidence type="ECO:0000256" key="6">
    <source>
        <dbReference type="SAM" id="MobiDB-lite"/>
    </source>
</evidence>
<dbReference type="Proteomes" id="UP000318571">
    <property type="component" value="Chromosome 10"/>
</dbReference>
<comment type="similarity">
    <text evidence="1 5">Belongs to the type-B carboxylesterase/lipase family.</text>
</comment>
<evidence type="ECO:0000313" key="8">
    <source>
        <dbReference type="EMBL" id="TRY64216.1"/>
    </source>
</evidence>
<evidence type="ECO:0000256" key="2">
    <source>
        <dbReference type="ARBA" id="ARBA00022487"/>
    </source>
</evidence>
<dbReference type="PROSITE" id="PS00122">
    <property type="entry name" value="CARBOXYLESTERASE_B_1"/>
    <property type="match status" value="1"/>
</dbReference>
<dbReference type="InterPro" id="IPR019826">
    <property type="entry name" value="Carboxylesterase_B_AS"/>
</dbReference>
<proteinExistence type="inferred from homology"/>
<evidence type="ECO:0000256" key="4">
    <source>
        <dbReference type="ARBA" id="ARBA00023180"/>
    </source>
</evidence>
<feature type="domain" description="Carboxylesterase type B" evidence="7">
    <location>
        <begin position="43"/>
        <end position="401"/>
    </location>
</feature>
<dbReference type="Pfam" id="PF00135">
    <property type="entry name" value="COesterase"/>
    <property type="match status" value="1"/>
</dbReference>
<sequence length="534" mass="57515">MGLFFFFENNNLNYFMYFTALSAVLMLGPEFFVPRWGPSSGVPIVNAPCGRMVGTKMHSRDGREIFAYRGIPYAKPPVGSLRFARPEPLDQPFSEDFQATKNAKHCPAPFTMAGYSTFLGSEDCLKLNVYFPNIELTKRLPVMFWIHGGGFVNGDATDFLYGPGHLLDRDVILVTVAYRLGPLGFLNLGNEEIPGNQGIWDQRLALKWVQENIAAFGGDRDQVTIFGESAGSMSVMYHMATPGSDGLFSAAIAQSGSITGAAFLNFDKTRSLTHYHQQYTQGVGCPESLGAKEQRKCLESLDLATLMDKLNMFEECSFMEPILGSKIVFPAAWKPAFDGNYLRDPLFPEDPTKVIESGRTLPVPLMIGFNRDEGLLTLAFMLKNRTHFQRSSASSKSKSAKSAEREEKRVLGLVLLRGENIVSMTVEGLHPPTKGCPVCPFRGRVDLAWSAAGRGVPMGAGGAAPGLSGPVRGVGGPAPSMMAPGVCGECPASDAGPPPAGRGGPPGGFGRGGGPPSALAVDFRIILTDDLQPV</sequence>
<dbReference type="EMBL" id="VCGU01000458">
    <property type="protein sequence ID" value="TRY64216.1"/>
    <property type="molecule type" value="Genomic_DNA"/>
</dbReference>
<dbReference type="GO" id="GO:0052689">
    <property type="term" value="F:carboxylic ester hydrolase activity"/>
    <property type="evidence" value="ECO:0007669"/>
    <property type="project" value="UniProtKB-KW"/>
</dbReference>